<name>A0A5R9JET4_9PROT</name>
<dbReference type="PANTHER" id="PTHR35848">
    <property type="entry name" value="OXALATE-BINDING PROTEIN"/>
    <property type="match status" value="1"/>
</dbReference>
<keyword evidence="4" id="KW-1185">Reference proteome</keyword>
<evidence type="ECO:0000256" key="1">
    <source>
        <dbReference type="ARBA" id="ARBA00022723"/>
    </source>
</evidence>
<dbReference type="EMBL" id="VCDI01000001">
    <property type="protein sequence ID" value="TLU74141.1"/>
    <property type="molecule type" value="Genomic_DNA"/>
</dbReference>
<dbReference type="GO" id="GO:0046872">
    <property type="term" value="F:metal ion binding"/>
    <property type="evidence" value="ECO:0007669"/>
    <property type="project" value="UniProtKB-KW"/>
</dbReference>
<feature type="domain" description="Cupin type-2" evidence="2">
    <location>
        <begin position="55"/>
        <end position="114"/>
    </location>
</feature>
<keyword evidence="1" id="KW-0479">Metal-binding</keyword>
<dbReference type="Gene3D" id="2.60.120.10">
    <property type="entry name" value="Jelly Rolls"/>
    <property type="match status" value="1"/>
</dbReference>
<dbReference type="InterPro" id="IPR051610">
    <property type="entry name" value="GPI/OXD"/>
</dbReference>
<evidence type="ECO:0000313" key="4">
    <source>
        <dbReference type="Proteomes" id="UP000305654"/>
    </source>
</evidence>
<accession>A0A5R9JET4</accession>
<dbReference type="InterPro" id="IPR013096">
    <property type="entry name" value="Cupin_2"/>
</dbReference>
<dbReference type="OrthoDB" id="116921at2"/>
<dbReference type="InterPro" id="IPR011051">
    <property type="entry name" value="RmlC_Cupin_sf"/>
</dbReference>
<comment type="caution">
    <text evidence="3">The sequence shown here is derived from an EMBL/GenBank/DDBJ whole genome shotgun (WGS) entry which is preliminary data.</text>
</comment>
<proteinExistence type="predicted"/>
<evidence type="ECO:0000313" key="3">
    <source>
        <dbReference type="EMBL" id="TLU74141.1"/>
    </source>
</evidence>
<protein>
    <submittedName>
        <fullName evidence="3">Cupin domain-containing protein</fullName>
    </submittedName>
</protein>
<dbReference type="PANTHER" id="PTHR35848:SF6">
    <property type="entry name" value="CUPIN TYPE-2 DOMAIN-CONTAINING PROTEIN"/>
    <property type="match status" value="1"/>
</dbReference>
<organism evidence="3 4">
    <name type="scientific">Lichenicoccus roseus</name>
    <dbReference type="NCBI Taxonomy" id="2683649"/>
    <lineage>
        <taxon>Bacteria</taxon>
        <taxon>Pseudomonadati</taxon>
        <taxon>Pseudomonadota</taxon>
        <taxon>Alphaproteobacteria</taxon>
        <taxon>Acetobacterales</taxon>
        <taxon>Acetobacteraceae</taxon>
        <taxon>Lichenicoccus</taxon>
    </lineage>
</organism>
<dbReference type="SUPFAM" id="SSF51182">
    <property type="entry name" value="RmlC-like cupins"/>
    <property type="match status" value="1"/>
</dbReference>
<dbReference type="Proteomes" id="UP000305654">
    <property type="component" value="Unassembled WGS sequence"/>
</dbReference>
<dbReference type="AlphaFoldDB" id="A0A5R9JET4"/>
<reference evidence="3 4" key="1">
    <citation type="submission" date="2019-05" db="EMBL/GenBank/DDBJ databases">
        <authorList>
            <person name="Pankratov T."/>
            <person name="Grouzdev D."/>
        </authorList>
    </citation>
    <scope>NUCLEOTIDE SEQUENCE [LARGE SCALE GENOMIC DNA]</scope>
    <source>
        <strain evidence="3 4">KEBCLARHB70R</strain>
    </source>
</reference>
<evidence type="ECO:0000259" key="2">
    <source>
        <dbReference type="Pfam" id="PF07883"/>
    </source>
</evidence>
<dbReference type="Pfam" id="PF07883">
    <property type="entry name" value="Cupin_2"/>
    <property type="match status" value="1"/>
</dbReference>
<dbReference type="InterPro" id="IPR014710">
    <property type="entry name" value="RmlC-like_jellyroll"/>
</dbReference>
<gene>
    <name evidence="3" type="ORF">FE263_02720</name>
</gene>
<sequence>MTGNATTIVNMYTAPEVAADVPSAWTHSRRALTPAMDEAGPGRFGMGRLGMNARRVPPGHSACPAHTHLMADEIFVVLEGSGVFRYGDQVHAIGPGDCISCPADTGIAHQIANPVTPDGTGDLVYLAIGAEPPGDVCTYPDSGALVVDGLGRHGFLREAGYYEGQPEPTPLLARGGDASRP</sequence>
<dbReference type="RefSeq" id="WP_138324394.1">
    <property type="nucleotide sequence ID" value="NZ_VCDI01000001.1"/>
</dbReference>